<keyword evidence="2" id="KW-1185">Reference proteome</keyword>
<gene>
    <name evidence="1" type="ORF">KDA_70390</name>
</gene>
<dbReference type="OrthoDB" id="9895440at2"/>
<sequence>MRKGLAVLLMNMLASELGYEIRWISDSPENSSDVILLDNNAGDSRSFSGIQKFELAVEWLRQKM</sequence>
<accession>A0A402BJN7</accession>
<evidence type="ECO:0000313" key="1">
    <source>
        <dbReference type="EMBL" id="GCE31555.1"/>
    </source>
</evidence>
<dbReference type="EMBL" id="BIFT01000002">
    <property type="protein sequence ID" value="GCE31555.1"/>
    <property type="molecule type" value="Genomic_DNA"/>
</dbReference>
<organism evidence="1 2">
    <name type="scientific">Dictyobacter alpinus</name>
    <dbReference type="NCBI Taxonomy" id="2014873"/>
    <lineage>
        <taxon>Bacteria</taxon>
        <taxon>Bacillati</taxon>
        <taxon>Chloroflexota</taxon>
        <taxon>Ktedonobacteria</taxon>
        <taxon>Ktedonobacterales</taxon>
        <taxon>Dictyobacteraceae</taxon>
        <taxon>Dictyobacter</taxon>
    </lineage>
</organism>
<dbReference type="RefSeq" id="WP_126631511.1">
    <property type="nucleotide sequence ID" value="NZ_BIFT01000002.1"/>
</dbReference>
<protein>
    <submittedName>
        <fullName evidence="1">Uncharacterized protein</fullName>
    </submittedName>
</protein>
<dbReference type="AlphaFoldDB" id="A0A402BJN7"/>
<proteinExistence type="predicted"/>
<name>A0A402BJN7_9CHLR</name>
<reference evidence="2" key="1">
    <citation type="submission" date="2018-12" db="EMBL/GenBank/DDBJ databases">
        <title>Tengunoibacter tsumagoiensis gen. nov., sp. nov., Dictyobacter kobayashii sp. nov., D. alpinus sp. nov., and D. joshuensis sp. nov. and description of Dictyobacteraceae fam. nov. within the order Ktedonobacterales isolated from Tengu-no-mugimeshi.</title>
        <authorList>
            <person name="Wang C.M."/>
            <person name="Zheng Y."/>
            <person name="Sakai Y."/>
            <person name="Toyoda A."/>
            <person name="Minakuchi Y."/>
            <person name="Abe K."/>
            <person name="Yokota A."/>
            <person name="Yabe S."/>
        </authorList>
    </citation>
    <scope>NUCLEOTIDE SEQUENCE [LARGE SCALE GENOMIC DNA]</scope>
    <source>
        <strain evidence="2">Uno16</strain>
    </source>
</reference>
<dbReference type="Proteomes" id="UP000287171">
    <property type="component" value="Unassembled WGS sequence"/>
</dbReference>
<comment type="caution">
    <text evidence="1">The sequence shown here is derived from an EMBL/GenBank/DDBJ whole genome shotgun (WGS) entry which is preliminary data.</text>
</comment>
<evidence type="ECO:0000313" key="2">
    <source>
        <dbReference type="Proteomes" id="UP000287171"/>
    </source>
</evidence>